<evidence type="ECO:0000256" key="2">
    <source>
        <dbReference type="ARBA" id="ARBA00016949"/>
    </source>
</evidence>
<dbReference type="InterPro" id="IPR010357">
    <property type="entry name" value="TXNDC17_dom"/>
</dbReference>
<comment type="caution">
    <text evidence="4">The sequence shown here is derived from an EMBL/GenBank/DDBJ whole genome shotgun (WGS) entry which is preliminary data.</text>
</comment>
<dbReference type="InterPro" id="IPR045108">
    <property type="entry name" value="TXNDC17-like"/>
</dbReference>
<sequence>MALETVGEVLDNVHKYSGRRCFLYFIASPDVTGESWCPDCRIAQKPVEDAVKLLPQNSVFLTIHTGNRKEWKDPNNAFRLEPLLQVSKVPTLMEFGKQGYYS</sequence>
<name>A0ABR4QR92_9CEST</name>
<dbReference type="Gene3D" id="3.40.30.10">
    <property type="entry name" value="Glutaredoxin"/>
    <property type="match status" value="1"/>
</dbReference>
<accession>A0ABR4QR92</accession>
<dbReference type="InterPro" id="IPR036249">
    <property type="entry name" value="Thioredoxin-like_sf"/>
</dbReference>
<comment type="similarity">
    <text evidence="1">Belongs to the thioredoxin family.</text>
</comment>
<dbReference type="Pfam" id="PF06110">
    <property type="entry name" value="TXD17-like_Trx"/>
    <property type="match status" value="1"/>
</dbReference>
<dbReference type="EMBL" id="JAKROA010000001">
    <property type="protein sequence ID" value="KAL5112097.1"/>
    <property type="molecule type" value="Genomic_DNA"/>
</dbReference>
<protein>
    <recommendedName>
        <fullName evidence="2">Thioredoxin domain-containing protein 17</fullName>
    </recommendedName>
</protein>
<gene>
    <name evidence="4" type="ORF">TcWFU_005160</name>
</gene>
<feature type="domain" description="Thioredoxin" evidence="3">
    <location>
        <begin position="17"/>
        <end position="97"/>
    </location>
</feature>
<dbReference type="PANTHER" id="PTHR12452:SF0">
    <property type="entry name" value="THIOREDOXIN DOMAIN-CONTAINING PROTEIN 17"/>
    <property type="match status" value="1"/>
</dbReference>
<dbReference type="SUPFAM" id="SSF52833">
    <property type="entry name" value="Thioredoxin-like"/>
    <property type="match status" value="1"/>
</dbReference>
<dbReference type="Proteomes" id="UP001651158">
    <property type="component" value="Unassembled WGS sequence"/>
</dbReference>
<evidence type="ECO:0000313" key="4">
    <source>
        <dbReference type="EMBL" id="KAL5112097.1"/>
    </source>
</evidence>
<dbReference type="PANTHER" id="PTHR12452">
    <property type="entry name" value="42-9-9 PROTEIN-RELATED"/>
    <property type="match status" value="1"/>
</dbReference>
<organism evidence="4 5">
    <name type="scientific">Taenia crassiceps</name>
    <dbReference type="NCBI Taxonomy" id="6207"/>
    <lineage>
        <taxon>Eukaryota</taxon>
        <taxon>Metazoa</taxon>
        <taxon>Spiralia</taxon>
        <taxon>Lophotrochozoa</taxon>
        <taxon>Platyhelminthes</taxon>
        <taxon>Cestoda</taxon>
        <taxon>Eucestoda</taxon>
        <taxon>Cyclophyllidea</taxon>
        <taxon>Taeniidae</taxon>
        <taxon>Taenia</taxon>
    </lineage>
</organism>
<reference evidence="4 5" key="1">
    <citation type="journal article" date="2022" name="Front. Cell. Infect. Microbiol.">
        <title>The Genomes of Two Strains of Taenia crassiceps the Animal Model for the Study of Human Cysticercosis.</title>
        <authorList>
            <person name="Bobes R.J."/>
            <person name="Estrada K."/>
            <person name="Rios-Valencia D.G."/>
            <person name="Calderon-Gallegos A."/>
            <person name="de la Torre P."/>
            <person name="Carrero J.C."/>
            <person name="Sanchez-Flores A."/>
            <person name="Laclette J.P."/>
        </authorList>
    </citation>
    <scope>NUCLEOTIDE SEQUENCE [LARGE SCALE GENOMIC DNA]</scope>
    <source>
        <strain evidence="4">WFUcys</strain>
    </source>
</reference>
<proteinExistence type="inferred from homology"/>
<evidence type="ECO:0000256" key="1">
    <source>
        <dbReference type="ARBA" id="ARBA00008987"/>
    </source>
</evidence>
<evidence type="ECO:0000313" key="5">
    <source>
        <dbReference type="Proteomes" id="UP001651158"/>
    </source>
</evidence>
<keyword evidence="5" id="KW-1185">Reference proteome</keyword>
<evidence type="ECO:0000259" key="3">
    <source>
        <dbReference type="Pfam" id="PF06110"/>
    </source>
</evidence>